<proteinExistence type="predicted"/>
<dbReference type="Proteomes" id="UP000739411">
    <property type="component" value="Unassembled WGS sequence"/>
</dbReference>
<sequence length="111" mass="12738">MPPERRQELVDRFARFKGEILALSVTDDNFGTIPAINRLLDYFKNSQATHLRVAPNMLGLNKIGHFAFFNKRFKDSLWCIPLIWLRDGRIDEDAPGRLTTIPDAPTRSACH</sequence>
<organism evidence="1 2">
    <name type="scientific">Candidatus Dechloromonas phosphorivorans</name>
    <dbReference type="NCBI Taxonomy" id="2899244"/>
    <lineage>
        <taxon>Bacteria</taxon>
        <taxon>Pseudomonadati</taxon>
        <taxon>Pseudomonadota</taxon>
        <taxon>Betaproteobacteria</taxon>
        <taxon>Rhodocyclales</taxon>
        <taxon>Azonexaceae</taxon>
        <taxon>Dechloromonas</taxon>
    </lineage>
</organism>
<evidence type="ECO:0000313" key="1">
    <source>
        <dbReference type="EMBL" id="MBK7416761.1"/>
    </source>
</evidence>
<reference evidence="1 2" key="1">
    <citation type="submission" date="2020-10" db="EMBL/GenBank/DDBJ databases">
        <title>Connecting structure to function with the recovery of over 1000 high-quality activated sludge metagenome-assembled genomes encoding full-length rRNA genes using long-read sequencing.</title>
        <authorList>
            <person name="Singleton C.M."/>
            <person name="Petriglieri F."/>
            <person name="Kristensen J.M."/>
            <person name="Kirkegaard R.H."/>
            <person name="Michaelsen T.Y."/>
            <person name="Andersen M.H."/>
            <person name="Karst S.M."/>
            <person name="Dueholm M.S."/>
            <person name="Nielsen P.H."/>
            <person name="Albertsen M."/>
        </authorList>
    </citation>
    <scope>NUCLEOTIDE SEQUENCE [LARGE SCALE GENOMIC DNA]</scope>
    <source>
        <strain evidence="1">EsbW_18-Q3-R4-48_BATAC.463</strain>
    </source>
</reference>
<comment type="caution">
    <text evidence="1">The sequence shown here is derived from an EMBL/GenBank/DDBJ whole genome shotgun (WGS) entry which is preliminary data.</text>
</comment>
<name>A0A935JZB0_9RHOO</name>
<evidence type="ECO:0000313" key="2">
    <source>
        <dbReference type="Proteomes" id="UP000739411"/>
    </source>
</evidence>
<gene>
    <name evidence="1" type="ORF">IPJ38_18310</name>
</gene>
<protein>
    <submittedName>
        <fullName evidence="1">Uncharacterized protein</fullName>
    </submittedName>
</protein>
<dbReference type="AlphaFoldDB" id="A0A935JZB0"/>
<accession>A0A935JZB0</accession>
<dbReference type="EMBL" id="JADJMS010000046">
    <property type="protein sequence ID" value="MBK7416761.1"/>
    <property type="molecule type" value="Genomic_DNA"/>
</dbReference>